<keyword evidence="3 4" id="KW-0472">Membrane</keyword>
<comment type="similarity">
    <text evidence="2">Belongs to the band 7/mec-2 family. Flotillin subfamily.</text>
</comment>
<feature type="domain" description="Band 7" evidence="5">
    <location>
        <begin position="27"/>
        <end position="201"/>
    </location>
</feature>
<dbReference type="GO" id="GO:0002020">
    <property type="term" value="F:protease binding"/>
    <property type="evidence" value="ECO:0007669"/>
    <property type="project" value="TreeGrafter"/>
</dbReference>
<accession>A0A0G0H869</accession>
<dbReference type="InterPro" id="IPR027705">
    <property type="entry name" value="Flotillin_fam"/>
</dbReference>
<reference evidence="6 7" key="1">
    <citation type="journal article" date="2015" name="Nature">
        <title>rRNA introns, odd ribosomes, and small enigmatic genomes across a large radiation of phyla.</title>
        <authorList>
            <person name="Brown C.T."/>
            <person name="Hug L.A."/>
            <person name="Thomas B.C."/>
            <person name="Sharon I."/>
            <person name="Castelle C.J."/>
            <person name="Singh A."/>
            <person name="Wilkins M.J."/>
            <person name="Williams K.H."/>
            <person name="Banfield J.F."/>
        </authorList>
    </citation>
    <scope>NUCLEOTIDE SEQUENCE [LARGE SCALE GENOMIC DNA]</scope>
</reference>
<feature type="transmembrane region" description="Helical" evidence="4">
    <location>
        <begin position="6"/>
        <end position="26"/>
    </location>
</feature>
<dbReference type="CDD" id="cd03399">
    <property type="entry name" value="SPFH_flotillin"/>
    <property type="match status" value="1"/>
</dbReference>
<dbReference type="Proteomes" id="UP000033876">
    <property type="component" value="Unassembled WGS sequence"/>
</dbReference>
<keyword evidence="4" id="KW-0812">Transmembrane</keyword>
<evidence type="ECO:0000256" key="2">
    <source>
        <dbReference type="ARBA" id="ARBA00007161"/>
    </source>
</evidence>
<evidence type="ECO:0000256" key="4">
    <source>
        <dbReference type="SAM" id="Phobius"/>
    </source>
</evidence>
<dbReference type="InterPro" id="IPR036013">
    <property type="entry name" value="Band_7/SPFH_dom_sf"/>
</dbReference>
<dbReference type="InterPro" id="IPR001107">
    <property type="entry name" value="Band_7"/>
</dbReference>
<sequence length="507" mass="53984">MTGLFYLIGAIVVIAIVIMSVLKFVATNYIKVAPNEAKVFYGRKYINEKGEKIGFKVVTGGARFKIPIIESVGSLSLNVFTLALNIKKAPNINGVPVNLKGVANVKISSKEGRLMLACERFLHKPQEEIESTAYQNLEGHLRGIAGRMTIEQLIGDKTMLNQAALDEASQELNKLGFDIETVVIQEVSDDSEYIDQLGKKKTAEVKRDAEIGKAEAERETTIKTKKKLDIQQANFTAEVSKQQAISAQAGPLSTAEAMKAVVTAEQETAKTKVEKQTEVAVAEAKRKEQQLIAEVIKPAEAAKIAAELVANQNKQVKITEADGEQQQIQKLAEAAKQKAKLEGEGQGAADQARMEGEAAGIKAKKLAEAEGDKAIGLAQAAVIEAKLLAEAKGIEKKAEAYAKLDESGRLLQILEALQTLVPATVKEFAGVMEAAAKPLGNVDNISIVDFGSGNATGKFGGTVPGMIAELFAKANVSGFDLSGLAKKLGIDPSKFLGKAGLGDTPTA</sequence>
<name>A0A0G0H869_9BACT</name>
<evidence type="ECO:0000313" key="6">
    <source>
        <dbReference type="EMBL" id="KKQ34715.1"/>
    </source>
</evidence>
<dbReference type="SUPFAM" id="SSF117892">
    <property type="entry name" value="Band 7/SPFH domain"/>
    <property type="match status" value="1"/>
</dbReference>
<comment type="subcellular location">
    <subcellularLocation>
        <location evidence="1">Membrane</location>
    </subcellularLocation>
</comment>
<keyword evidence="4" id="KW-1133">Transmembrane helix</keyword>
<evidence type="ECO:0000313" key="7">
    <source>
        <dbReference type="Proteomes" id="UP000033876"/>
    </source>
</evidence>
<dbReference type="GO" id="GO:0072659">
    <property type="term" value="P:protein localization to plasma membrane"/>
    <property type="evidence" value="ECO:0007669"/>
    <property type="project" value="TreeGrafter"/>
</dbReference>
<comment type="caution">
    <text evidence="6">The sequence shown here is derived from an EMBL/GenBank/DDBJ whole genome shotgun (WGS) entry which is preliminary data.</text>
</comment>
<dbReference type="PANTHER" id="PTHR13806:SF46">
    <property type="entry name" value="FLOTILLIN-1-RELATED"/>
    <property type="match status" value="1"/>
</dbReference>
<dbReference type="AlphaFoldDB" id="A0A0G0H869"/>
<dbReference type="EMBL" id="LBTF01000039">
    <property type="protein sequence ID" value="KKQ34715.1"/>
    <property type="molecule type" value="Genomic_DNA"/>
</dbReference>
<dbReference type="Pfam" id="PF15975">
    <property type="entry name" value="Flot"/>
    <property type="match status" value="1"/>
</dbReference>
<proteinExistence type="inferred from homology"/>
<organism evidence="6 7">
    <name type="scientific">Candidatus Nomurabacteria bacterium GW2011_GWB1_37_5</name>
    <dbReference type="NCBI Taxonomy" id="1618742"/>
    <lineage>
        <taxon>Bacteria</taxon>
        <taxon>Candidatus Nomuraibacteriota</taxon>
    </lineage>
</organism>
<evidence type="ECO:0000256" key="1">
    <source>
        <dbReference type="ARBA" id="ARBA00004370"/>
    </source>
</evidence>
<dbReference type="PANTHER" id="PTHR13806">
    <property type="entry name" value="FLOTILLIN-RELATED"/>
    <property type="match status" value="1"/>
</dbReference>
<dbReference type="InterPro" id="IPR031905">
    <property type="entry name" value="Flotillin_C"/>
</dbReference>
<dbReference type="GO" id="GO:0005886">
    <property type="term" value="C:plasma membrane"/>
    <property type="evidence" value="ECO:0007669"/>
    <property type="project" value="TreeGrafter"/>
</dbReference>
<dbReference type="Gene3D" id="3.30.479.30">
    <property type="entry name" value="Band 7 domain"/>
    <property type="match status" value="1"/>
</dbReference>
<dbReference type="SMART" id="SM00244">
    <property type="entry name" value="PHB"/>
    <property type="match status" value="1"/>
</dbReference>
<evidence type="ECO:0000259" key="5">
    <source>
        <dbReference type="SMART" id="SM00244"/>
    </source>
</evidence>
<gene>
    <name evidence="6" type="ORF">US50_C0039G0011</name>
</gene>
<evidence type="ECO:0000256" key="3">
    <source>
        <dbReference type="ARBA" id="ARBA00023136"/>
    </source>
</evidence>
<protein>
    <submittedName>
        <fullName evidence="6">Band 7 protein</fullName>
    </submittedName>
</protein>
<dbReference type="Pfam" id="PF01145">
    <property type="entry name" value="Band_7"/>
    <property type="match status" value="1"/>
</dbReference>